<dbReference type="PATRIC" id="fig|1217721.7.peg.2229"/>
<evidence type="ECO:0000256" key="4">
    <source>
        <dbReference type="ARBA" id="ARBA00011988"/>
    </source>
</evidence>
<protein>
    <recommendedName>
        <fullName evidence="13 15">3-deoxy-D-manno-octulosonic acid kinase</fullName>
        <shortName evidence="15">Kdo kinase</shortName>
        <ecNumber evidence="4 15">2.7.1.166</ecNumber>
    </recommendedName>
</protein>
<evidence type="ECO:0000256" key="10">
    <source>
        <dbReference type="ARBA" id="ARBA00022840"/>
    </source>
</evidence>
<dbReference type="GO" id="GO:0016773">
    <property type="term" value="F:phosphotransferase activity, alcohol group as acceptor"/>
    <property type="evidence" value="ECO:0007669"/>
    <property type="project" value="UniProtKB-UniRule"/>
</dbReference>
<dbReference type="GO" id="GO:0005524">
    <property type="term" value="F:ATP binding"/>
    <property type="evidence" value="ECO:0007669"/>
    <property type="project" value="UniProtKB-UniRule"/>
</dbReference>
<dbReference type="GO" id="GO:0005886">
    <property type="term" value="C:plasma membrane"/>
    <property type="evidence" value="ECO:0007669"/>
    <property type="project" value="UniProtKB-SubCell"/>
</dbReference>
<evidence type="ECO:0000313" key="16">
    <source>
        <dbReference type="EMBL" id="AIF47714.1"/>
    </source>
</evidence>
<feature type="active site" evidence="15">
    <location>
        <position position="170"/>
    </location>
</feature>
<gene>
    <name evidence="15" type="primary">kdkA</name>
    <name evidence="16" type="ORF">HY57_10780</name>
</gene>
<keyword evidence="11 15" id="KW-0448">Lipopolysaccharide biosynthesis</keyword>
<dbReference type="EMBL" id="CP008884">
    <property type="protein sequence ID" value="AIF47714.1"/>
    <property type="molecule type" value="Genomic_DNA"/>
</dbReference>
<comment type="similarity">
    <text evidence="3 15">Belongs to the protein kinase superfamily. KdkA/RfaP family.</text>
</comment>
<evidence type="ECO:0000256" key="6">
    <source>
        <dbReference type="ARBA" id="ARBA00022519"/>
    </source>
</evidence>
<evidence type="ECO:0000256" key="5">
    <source>
        <dbReference type="ARBA" id="ARBA00022475"/>
    </source>
</evidence>
<evidence type="ECO:0000256" key="1">
    <source>
        <dbReference type="ARBA" id="ARBA00004515"/>
    </source>
</evidence>
<evidence type="ECO:0000256" key="2">
    <source>
        <dbReference type="ARBA" id="ARBA00004713"/>
    </source>
</evidence>
<dbReference type="RefSeq" id="WP_019466036.1">
    <property type="nucleotide sequence ID" value="NZ_ALOY01000167.1"/>
</dbReference>
<dbReference type="HOGENOM" id="CLU_094226_0_0_6"/>
<dbReference type="InterPro" id="IPR011009">
    <property type="entry name" value="Kinase-like_dom_sf"/>
</dbReference>
<dbReference type="OrthoDB" id="6854449at2"/>
<dbReference type="SUPFAM" id="SSF56112">
    <property type="entry name" value="Protein kinase-like (PK-like)"/>
    <property type="match status" value="1"/>
</dbReference>
<keyword evidence="8 15" id="KW-0547">Nucleotide-binding</keyword>
<name>A0A075K0P9_9GAMM</name>
<evidence type="ECO:0000256" key="14">
    <source>
        <dbReference type="ARBA" id="ARBA00034417"/>
    </source>
</evidence>
<comment type="catalytic activity">
    <reaction evidence="14 15">
        <text>an alpha-Kdo-(2-&gt;6)-lipid IVA + ATP = a 4-O-phospho-alpha-Kdo-(2-&gt;6)-lipid IVA + ADP + H(+)</text>
        <dbReference type="Rhea" id="RHEA:74271"/>
        <dbReference type="ChEBI" id="CHEBI:15378"/>
        <dbReference type="ChEBI" id="CHEBI:30616"/>
        <dbReference type="ChEBI" id="CHEBI:176428"/>
        <dbReference type="ChEBI" id="CHEBI:193140"/>
        <dbReference type="ChEBI" id="CHEBI:456216"/>
        <dbReference type="EC" id="2.7.1.166"/>
    </reaction>
</comment>
<proteinExistence type="inferred from homology"/>
<dbReference type="GO" id="GO:0009244">
    <property type="term" value="P:lipopolysaccharide core region biosynthetic process"/>
    <property type="evidence" value="ECO:0007669"/>
    <property type="project" value="UniProtKB-UniRule"/>
</dbReference>
<keyword evidence="7 15" id="KW-0808">Transferase</keyword>
<dbReference type="InterPro" id="IPR022826">
    <property type="entry name" value="KDO_kinase"/>
</dbReference>
<evidence type="ECO:0000256" key="11">
    <source>
        <dbReference type="ARBA" id="ARBA00022985"/>
    </source>
</evidence>
<comment type="subcellular location">
    <subcellularLocation>
        <location evidence="1 15">Cell inner membrane</location>
        <topology evidence="1 15">Peripheral membrane protein</topology>
        <orientation evidence="1 15">Cytoplasmic side</orientation>
    </subcellularLocation>
</comment>
<evidence type="ECO:0000256" key="9">
    <source>
        <dbReference type="ARBA" id="ARBA00022777"/>
    </source>
</evidence>
<evidence type="ECO:0000313" key="17">
    <source>
        <dbReference type="Proteomes" id="UP000027987"/>
    </source>
</evidence>
<evidence type="ECO:0000256" key="12">
    <source>
        <dbReference type="ARBA" id="ARBA00023136"/>
    </source>
</evidence>
<keyword evidence="9 15" id="KW-0418">Kinase</keyword>
<evidence type="ECO:0000256" key="7">
    <source>
        <dbReference type="ARBA" id="ARBA00022679"/>
    </source>
</evidence>
<dbReference type="UniPathway" id="UPA00958"/>
<evidence type="ECO:0000256" key="8">
    <source>
        <dbReference type="ARBA" id="ARBA00022741"/>
    </source>
</evidence>
<sequence>MAMQERIREGATGAILFDAEVSPQVEDDWFEPEAWRERGGLRQQSGGRGGVAIIDTPAGECVLRHYRRGGMVARLMGDRYLWKGADLTRSFKEFRLLGRIAALGLPGAPPVACRYRRHGMFYTADLITRRIANAQTLAECLASGRLDGEMAELVGALVARFHRAGIWHADLNAHNILVTDDELYLIDFDRGRQREPADSWQQANLLRLRRSLVKLGAAAQGEPAFEETLWKPLVYRYERTLRA</sequence>
<dbReference type="EC" id="2.7.1.166" evidence="4 15"/>
<dbReference type="NCBIfam" id="NF002475">
    <property type="entry name" value="PRK01723.1"/>
    <property type="match status" value="1"/>
</dbReference>
<dbReference type="GO" id="GO:0016301">
    <property type="term" value="F:kinase activity"/>
    <property type="evidence" value="ECO:0007669"/>
    <property type="project" value="UniProtKB-KW"/>
</dbReference>
<comment type="function">
    <text evidence="15">Catalyzes the ATP-dependent phosphorylation of the 3-deoxy-D-manno-octulosonic acid (Kdo) residue in Kdo-lipid IV(A) at the 4-OH position.</text>
</comment>
<dbReference type="HAMAP" id="MF_00521">
    <property type="entry name" value="KDO_kinase"/>
    <property type="match status" value="1"/>
</dbReference>
<evidence type="ECO:0000256" key="15">
    <source>
        <dbReference type="HAMAP-Rule" id="MF_00521"/>
    </source>
</evidence>
<comment type="pathway">
    <text evidence="2 15">Bacterial outer membrane biogenesis; LPS core biosynthesis.</text>
</comment>
<evidence type="ECO:0000256" key="3">
    <source>
        <dbReference type="ARBA" id="ARBA00010327"/>
    </source>
</evidence>
<dbReference type="KEGG" id="dja:HY57_10780"/>
<keyword evidence="6 15" id="KW-0997">Cell inner membrane</keyword>
<accession>A0A075K0P9</accession>
<organism evidence="16 17">
    <name type="scientific">Dyella japonica A8</name>
    <dbReference type="NCBI Taxonomy" id="1217721"/>
    <lineage>
        <taxon>Bacteria</taxon>
        <taxon>Pseudomonadati</taxon>
        <taxon>Pseudomonadota</taxon>
        <taxon>Gammaproteobacteria</taxon>
        <taxon>Lysobacterales</taxon>
        <taxon>Rhodanobacteraceae</taxon>
        <taxon>Dyella</taxon>
    </lineage>
</organism>
<keyword evidence="5 15" id="KW-1003">Cell membrane</keyword>
<dbReference type="Gene3D" id="1.10.510.10">
    <property type="entry name" value="Transferase(Phosphotransferase) domain 1"/>
    <property type="match status" value="1"/>
</dbReference>
<reference evidence="16 17" key="1">
    <citation type="submission" date="2014-07" db="EMBL/GenBank/DDBJ databases">
        <title>Complete Genome Sequence of Dyella japonica Strain A8 Isolated from Malaysian Tropical Soil.</title>
        <authorList>
            <person name="Hui R.K.H."/>
            <person name="Chen J.-W."/>
            <person name="Chan K.-G."/>
            <person name="Leung F.C.C."/>
        </authorList>
    </citation>
    <scope>NUCLEOTIDE SEQUENCE [LARGE SCALE GENOMIC DNA]</scope>
    <source>
        <strain evidence="16 17">A8</strain>
    </source>
</reference>
<dbReference type="Pfam" id="PF06293">
    <property type="entry name" value="Kdo"/>
    <property type="match status" value="1"/>
</dbReference>
<dbReference type="Proteomes" id="UP000027987">
    <property type="component" value="Chromosome"/>
</dbReference>
<dbReference type="AlphaFoldDB" id="A0A075K0P9"/>
<keyword evidence="12 15" id="KW-0472">Membrane</keyword>
<keyword evidence="17" id="KW-1185">Reference proteome</keyword>
<dbReference type="STRING" id="1217721.HY57_10780"/>
<evidence type="ECO:0000256" key="13">
    <source>
        <dbReference type="ARBA" id="ARBA00029511"/>
    </source>
</evidence>
<keyword evidence="10 15" id="KW-0067">ATP-binding</keyword>